<dbReference type="Proteomes" id="UP000030669">
    <property type="component" value="Unassembled WGS sequence"/>
</dbReference>
<dbReference type="KEGG" id="gtr:GLOTRDRAFT_112310"/>
<dbReference type="HOGENOM" id="CLU_3032543_0_0_1"/>
<evidence type="ECO:0000313" key="2">
    <source>
        <dbReference type="Proteomes" id="UP000030669"/>
    </source>
</evidence>
<evidence type="ECO:0000313" key="1">
    <source>
        <dbReference type="EMBL" id="EPQ51794.1"/>
    </source>
</evidence>
<accession>S7RGV3</accession>
<dbReference type="RefSeq" id="XP_007869694.1">
    <property type="nucleotide sequence ID" value="XM_007871503.1"/>
</dbReference>
<name>S7RGV3_GLOTA</name>
<reference evidence="1 2" key="1">
    <citation type="journal article" date="2012" name="Science">
        <title>The Paleozoic origin of enzymatic lignin decomposition reconstructed from 31 fungal genomes.</title>
        <authorList>
            <person name="Floudas D."/>
            <person name="Binder M."/>
            <person name="Riley R."/>
            <person name="Barry K."/>
            <person name="Blanchette R.A."/>
            <person name="Henrissat B."/>
            <person name="Martinez A.T."/>
            <person name="Otillar R."/>
            <person name="Spatafora J.W."/>
            <person name="Yadav J.S."/>
            <person name="Aerts A."/>
            <person name="Benoit I."/>
            <person name="Boyd A."/>
            <person name="Carlson A."/>
            <person name="Copeland A."/>
            <person name="Coutinho P.M."/>
            <person name="de Vries R.P."/>
            <person name="Ferreira P."/>
            <person name="Findley K."/>
            <person name="Foster B."/>
            <person name="Gaskell J."/>
            <person name="Glotzer D."/>
            <person name="Gorecki P."/>
            <person name="Heitman J."/>
            <person name="Hesse C."/>
            <person name="Hori C."/>
            <person name="Igarashi K."/>
            <person name="Jurgens J.A."/>
            <person name="Kallen N."/>
            <person name="Kersten P."/>
            <person name="Kohler A."/>
            <person name="Kuees U."/>
            <person name="Kumar T.K.A."/>
            <person name="Kuo A."/>
            <person name="LaButti K."/>
            <person name="Larrondo L.F."/>
            <person name="Lindquist E."/>
            <person name="Ling A."/>
            <person name="Lombard V."/>
            <person name="Lucas S."/>
            <person name="Lundell T."/>
            <person name="Martin R."/>
            <person name="McLaughlin D.J."/>
            <person name="Morgenstern I."/>
            <person name="Morin E."/>
            <person name="Murat C."/>
            <person name="Nagy L.G."/>
            <person name="Nolan M."/>
            <person name="Ohm R.A."/>
            <person name="Patyshakuliyeva A."/>
            <person name="Rokas A."/>
            <person name="Ruiz-Duenas F.J."/>
            <person name="Sabat G."/>
            <person name="Salamov A."/>
            <person name="Samejima M."/>
            <person name="Schmutz J."/>
            <person name="Slot J.C."/>
            <person name="St John F."/>
            <person name="Stenlid J."/>
            <person name="Sun H."/>
            <person name="Sun S."/>
            <person name="Syed K."/>
            <person name="Tsang A."/>
            <person name="Wiebenga A."/>
            <person name="Young D."/>
            <person name="Pisabarro A."/>
            <person name="Eastwood D.C."/>
            <person name="Martin F."/>
            <person name="Cullen D."/>
            <person name="Grigoriev I.V."/>
            <person name="Hibbett D.S."/>
        </authorList>
    </citation>
    <scope>NUCLEOTIDE SEQUENCE [LARGE SCALE GENOMIC DNA]</scope>
    <source>
        <strain evidence="1 2">ATCC 11539</strain>
    </source>
</reference>
<sequence length="55" mass="6166">MLEYSGMKTTFQQGCHRRIQVQTRLRQTTDTDVNYDDLCIHGGTMGSKVLVSSSA</sequence>
<keyword evidence="2" id="KW-1185">Reference proteome</keyword>
<protein>
    <submittedName>
        <fullName evidence="1">Uncharacterized protein</fullName>
    </submittedName>
</protein>
<gene>
    <name evidence="1" type="ORF">GLOTRDRAFT_112310</name>
</gene>
<dbReference type="GeneID" id="19299529"/>
<dbReference type="AlphaFoldDB" id="S7RGV3"/>
<proteinExistence type="predicted"/>
<organism evidence="1 2">
    <name type="scientific">Gloeophyllum trabeum (strain ATCC 11539 / FP-39264 / Madison 617)</name>
    <name type="common">Brown rot fungus</name>
    <dbReference type="NCBI Taxonomy" id="670483"/>
    <lineage>
        <taxon>Eukaryota</taxon>
        <taxon>Fungi</taxon>
        <taxon>Dikarya</taxon>
        <taxon>Basidiomycota</taxon>
        <taxon>Agaricomycotina</taxon>
        <taxon>Agaricomycetes</taxon>
        <taxon>Gloeophyllales</taxon>
        <taxon>Gloeophyllaceae</taxon>
        <taxon>Gloeophyllum</taxon>
    </lineage>
</organism>
<dbReference type="EMBL" id="KB469309">
    <property type="protein sequence ID" value="EPQ51794.1"/>
    <property type="molecule type" value="Genomic_DNA"/>
</dbReference>